<dbReference type="PANTHER" id="PTHR11993">
    <property type="entry name" value="NADH-UBIQUINONE OXIDOREDUCTASE 49 KDA SUBUNIT"/>
    <property type="match status" value="1"/>
</dbReference>
<keyword evidence="9 13" id="KW-0830">Ubiquinone</keyword>
<evidence type="ECO:0000256" key="2">
    <source>
        <dbReference type="ARBA" id="ARBA00004417"/>
    </source>
</evidence>
<dbReference type="NCBIfam" id="NF004739">
    <property type="entry name" value="PRK06075.1"/>
    <property type="match status" value="1"/>
</dbReference>
<dbReference type="Proteomes" id="UP000183104">
    <property type="component" value="Unassembled WGS sequence"/>
</dbReference>
<keyword evidence="5 13" id="KW-1003">Cell membrane</keyword>
<feature type="domain" description="NADH:ubiquinone oxidoreductase 30kDa subunit" evidence="14">
    <location>
        <begin position="33"/>
        <end position="161"/>
    </location>
</feature>
<keyword evidence="6 13" id="KW-0874">Quinone</keyword>
<comment type="subunit">
    <text evidence="13">NDH-1 is composed of 13 different subunits. Subunits NuoB, CD, E, F, and G constitute the peripheral sector of the complex.</text>
</comment>
<dbReference type="Gene3D" id="3.30.460.80">
    <property type="entry name" value="NADH:ubiquinone oxidoreductase, 30kDa subunit"/>
    <property type="match status" value="1"/>
</dbReference>
<dbReference type="InterPro" id="IPR001135">
    <property type="entry name" value="NADH_Q_OxRdtase_suD"/>
</dbReference>
<name>A0A0P9CN34_9GAMM</name>
<dbReference type="GO" id="GO:0051287">
    <property type="term" value="F:NAD binding"/>
    <property type="evidence" value="ECO:0007669"/>
    <property type="project" value="InterPro"/>
</dbReference>
<evidence type="ECO:0000256" key="1">
    <source>
        <dbReference type="ARBA" id="ARBA00002378"/>
    </source>
</evidence>
<keyword evidence="7 13" id="KW-1278">Translocase</keyword>
<dbReference type="SUPFAM" id="SSF56762">
    <property type="entry name" value="HydB/Nqo4-like"/>
    <property type="match status" value="1"/>
</dbReference>
<comment type="catalytic activity">
    <reaction evidence="12 13">
        <text>a quinone + NADH + 5 H(+)(in) = a quinol + NAD(+) + 4 H(+)(out)</text>
        <dbReference type="Rhea" id="RHEA:57888"/>
        <dbReference type="ChEBI" id="CHEBI:15378"/>
        <dbReference type="ChEBI" id="CHEBI:24646"/>
        <dbReference type="ChEBI" id="CHEBI:57540"/>
        <dbReference type="ChEBI" id="CHEBI:57945"/>
        <dbReference type="ChEBI" id="CHEBI:132124"/>
    </reaction>
</comment>
<comment type="similarity">
    <text evidence="3 13">In the C-terminal section; belongs to the complex I 49 kDa subunit family.</text>
</comment>
<dbReference type="PROSITE" id="PS00535">
    <property type="entry name" value="COMPLEX1_49K"/>
    <property type="match status" value="1"/>
</dbReference>
<dbReference type="InterPro" id="IPR023062">
    <property type="entry name" value="NADH_DH_suCD"/>
</dbReference>
<dbReference type="GO" id="GO:0005886">
    <property type="term" value="C:plasma membrane"/>
    <property type="evidence" value="ECO:0007669"/>
    <property type="project" value="UniProtKB-SubCell"/>
</dbReference>
<feature type="domain" description="NADH-quinone oxidoreductase subunit D" evidence="15">
    <location>
        <begin position="312"/>
        <end position="582"/>
    </location>
</feature>
<evidence type="ECO:0000256" key="12">
    <source>
        <dbReference type="ARBA" id="ARBA00047712"/>
    </source>
</evidence>
<dbReference type="InterPro" id="IPR022885">
    <property type="entry name" value="NDH1_su_D/H"/>
</dbReference>
<evidence type="ECO:0000313" key="17">
    <source>
        <dbReference type="Proteomes" id="UP000183104"/>
    </source>
</evidence>
<keyword evidence="8 13" id="KW-0520">NAD</keyword>
<dbReference type="Pfam" id="PF00329">
    <property type="entry name" value="Complex1_30kDa"/>
    <property type="match status" value="1"/>
</dbReference>
<evidence type="ECO:0000256" key="8">
    <source>
        <dbReference type="ARBA" id="ARBA00023027"/>
    </source>
</evidence>
<proteinExistence type="inferred from homology"/>
<keyword evidence="11 13" id="KW-0511">Multifunctional enzyme</keyword>
<dbReference type="GO" id="GO:0022904">
    <property type="term" value="P:respiratory electron transport chain"/>
    <property type="evidence" value="ECO:0007669"/>
    <property type="project" value="UniProtKB-ARBA"/>
</dbReference>
<evidence type="ECO:0000256" key="13">
    <source>
        <dbReference type="HAMAP-Rule" id="MF_01359"/>
    </source>
</evidence>
<evidence type="ECO:0000256" key="9">
    <source>
        <dbReference type="ARBA" id="ARBA00023075"/>
    </source>
</evidence>
<evidence type="ECO:0000256" key="4">
    <source>
        <dbReference type="ARBA" id="ARBA00022448"/>
    </source>
</evidence>
<comment type="function">
    <text evidence="1 13">NDH-1 shuttles electrons from NADH, via FMN and iron-sulfur (Fe-S) centers, to quinones in the respiratory chain. The immediate electron acceptor for the enzyme in this species is believed to be ubiquinone. Couples the redox reaction to proton translocation (for every two electrons transferred, four hydrogen ions are translocated across the cytoplasmic membrane), and thus conserves the redox energy in a proton gradient.</text>
</comment>
<organism evidence="16 17">
    <name type="scientific">Thiohalorhabdus denitrificans</name>
    <dbReference type="NCBI Taxonomy" id="381306"/>
    <lineage>
        <taxon>Bacteria</taxon>
        <taxon>Pseudomonadati</taxon>
        <taxon>Pseudomonadota</taxon>
        <taxon>Gammaproteobacteria</taxon>
        <taxon>Thiohalorhabdales</taxon>
        <taxon>Thiohalorhabdaceae</taxon>
        <taxon>Thiohalorhabdus</taxon>
    </lineage>
</organism>
<dbReference type="NCBIfam" id="TIGR01961">
    <property type="entry name" value="NuoC_fam"/>
    <property type="match status" value="1"/>
</dbReference>
<gene>
    <name evidence="13" type="primary">nuoC</name>
    <name evidence="13" type="synonym">nuoCD</name>
    <name evidence="13" type="synonym">nuoD</name>
    <name evidence="16" type="ORF">SAMN05661077_2737</name>
</gene>
<dbReference type="InterPro" id="IPR014029">
    <property type="entry name" value="NADH_UbQ_OxRdtase_49kDa_CS"/>
</dbReference>
<dbReference type="InterPro" id="IPR001268">
    <property type="entry name" value="NADH_UbQ_OxRdtase_30kDa_su"/>
</dbReference>
<accession>A0A0P9CN34</accession>
<dbReference type="HAMAP" id="MF_01357">
    <property type="entry name" value="NDH1_NuoC"/>
    <property type="match status" value="1"/>
</dbReference>
<keyword evidence="4 13" id="KW-0813">Transport</keyword>
<feature type="region of interest" description="NADH dehydrogenase I subunit D" evidence="13">
    <location>
        <begin position="197"/>
        <end position="582"/>
    </location>
</feature>
<dbReference type="GO" id="GO:0048038">
    <property type="term" value="F:quinone binding"/>
    <property type="evidence" value="ECO:0007669"/>
    <property type="project" value="UniProtKB-KW"/>
</dbReference>
<keyword evidence="10 13" id="KW-0472">Membrane</keyword>
<dbReference type="NCBIfam" id="NF008728">
    <property type="entry name" value="PRK11742.1"/>
    <property type="match status" value="1"/>
</dbReference>
<sequence>MGALATVEEELDRAYGPEAFTAQPTADGIPTLWLDRHLLLPALGFLKREVPAPFLMLYDLTAVDERERHRREGMPAADFTVVYHLLSLDRNADVRLKVALAEPDLTVPTATAIWPAANWYEREVWDLFGIRFDGHPHLSRILLPPTWQGHPLRKDHPARATEMGHYHLDDEGEDYEQEAMRFRPENWGMQRRHDDTDFMFLNLGPNHPSAHGVFRVVLQLDGEEIVESVPDIGFHHRAAEKMGERQSWHTYIPYTDRVDYLGGVMNNLPYVMALEQLAGIEVPERVQVVRVMLCELFRISSHLLFYGTYAQDIGEMSPIFYMFSDRQKIYDIIEAVCGFRMHPAWFRIGGLAADLPRGWDGLVRDFLDYMPARLDEYDKLVLGNRTIRRRTEGIGVLSAAEAIDWGVTGPNLRASGVEWDFRKQRPYSGYDQFEFDIPTAEGGDSFDRCAVRVEEMRQSLRIIRQCLENMPPGPHKAHHPLTTPPPKDRALHDIESLISHFLGVSWGPVMPAGEVEVPIEGTKGAYSYYLTSDGGTASYRTRIRTPSFPHLQVLPELARHHLVADMIAILGSIDFVMADVDR</sequence>
<evidence type="ECO:0000259" key="14">
    <source>
        <dbReference type="Pfam" id="PF00329"/>
    </source>
</evidence>
<dbReference type="RefSeq" id="WP_054965876.1">
    <property type="nucleotide sequence ID" value="NZ_FMUN01000008.1"/>
</dbReference>
<protein>
    <recommendedName>
        <fullName evidence="13">NADH-quinone oxidoreductase subunit C/D</fullName>
        <ecNumber evidence="13">7.1.1.-</ecNumber>
    </recommendedName>
    <alternativeName>
        <fullName evidence="13">NADH dehydrogenase I subunit C/D</fullName>
    </alternativeName>
    <alternativeName>
        <fullName evidence="13">NDH-1 subunit C/D</fullName>
    </alternativeName>
</protein>
<feature type="region of interest" description="NADH dehydrogenase I subunit C" evidence="13">
    <location>
        <begin position="1"/>
        <end position="173"/>
    </location>
</feature>
<comment type="subcellular location">
    <subcellularLocation>
        <location evidence="2">Cell inner membrane</location>
        <topology evidence="2">Peripheral membrane protein</topology>
    </subcellularLocation>
    <subcellularLocation>
        <location evidence="13">Cell membrane</location>
        <topology evidence="13">Peripheral membrane protein</topology>
        <orientation evidence="13">Cytoplasmic side</orientation>
    </subcellularLocation>
</comment>
<dbReference type="PANTHER" id="PTHR11993:SF45">
    <property type="entry name" value="NADH-QUINONE OXIDOREDUCTASE SUBUNIT C_D"/>
    <property type="match status" value="1"/>
</dbReference>
<dbReference type="InterPro" id="IPR037232">
    <property type="entry name" value="NADH_quin_OxRdtase_su_C/D-like"/>
</dbReference>
<dbReference type="InterPro" id="IPR029014">
    <property type="entry name" value="NiFe-Hase_large"/>
</dbReference>
<dbReference type="GO" id="GO:0030964">
    <property type="term" value="C:NADH dehydrogenase complex"/>
    <property type="evidence" value="ECO:0007669"/>
    <property type="project" value="InterPro"/>
</dbReference>
<evidence type="ECO:0000256" key="5">
    <source>
        <dbReference type="ARBA" id="ARBA00022475"/>
    </source>
</evidence>
<dbReference type="GO" id="GO:0008137">
    <property type="term" value="F:NADH dehydrogenase (ubiquinone) activity"/>
    <property type="evidence" value="ECO:0007669"/>
    <property type="project" value="InterPro"/>
</dbReference>
<evidence type="ECO:0000256" key="10">
    <source>
        <dbReference type="ARBA" id="ARBA00023136"/>
    </source>
</evidence>
<dbReference type="EC" id="7.1.1.-" evidence="13"/>
<dbReference type="STRING" id="381306.AN478_06870"/>
<dbReference type="SUPFAM" id="SSF143243">
    <property type="entry name" value="Nqo5-like"/>
    <property type="match status" value="1"/>
</dbReference>
<evidence type="ECO:0000256" key="7">
    <source>
        <dbReference type="ARBA" id="ARBA00022967"/>
    </source>
</evidence>
<keyword evidence="17" id="KW-1185">Reference proteome</keyword>
<dbReference type="FunFam" id="1.10.645.10:FF:000001">
    <property type="entry name" value="NADH-quinone oxidoreductase subunit C/D"/>
    <property type="match status" value="1"/>
</dbReference>
<evidence type="ECO:0000256" key="11">
    <source>
        <dbReference type="ARBA" id="ARBA00023268"/>
    </source>
</evidence>
<evidence type="ECO:0000256" key="3">
    <source>
        <dbReference type="ARBA" id="ARBA00010019"/>
    </source>
</evidence>
<dbReference type="EMBL" id="FMUN01000008">
    <property type="protein sequence ID" value="SCY62446.1"/>
    <property type="molecule type" value="Genomic_DNA"/>
</dbReference>
<dbReference type="OrthoDB" id="9801496at2"/>
<evidence type="ECO:0000256" key="6">
    <source>
        <dbReference type="ARBA" id="ARBA00022719"/>
    </source>
</evidence>
<evidence type="ECO:0000259" key="15">
    <source>
        <dbReference type="Pfam" id="PF00346"/>
    </source>
</evidence>
<dbReference type="GO" id="GO:0050136">
    <property type="term" value="F:NADH dehydrogenase (quinone) (non-electrogenic) activity"/>
    <property type="evidence" value="ECO:0007669"/>
    <property type="project" value="UniProtKB-UniRule"/>
</dbReference>
<dbReference type="Pfam" id="PF00346">
    <property type="entry name" value="Complex1_49kDa"/>
    <property type="match status" value="1"/>
</dbReference>
<dbReference type="HAMAP" id="MF_01358">
    <property type="entry name" value="NDH1_NuoD"/>
    <property type="match status" value="1"/>
</dbReference>
<reference evidence="17" key="1">
    <citation type="submission" date="2016-10" db="EMBL/GenBank/DDBJ databases">
        <authorList>
            <person name="Varghese N."/>
        </authorList>
    </citation>
    <scope>NUCLEOTIDE SEQUENCE [LARGE SCALE GENOMIC DNA]</scope>
    <source>
        <strain evidence="17">HL 19</strain>
    </source>
</reference>
<dbReference type="InterPro" id="IPR010218">
    <property type="entry name" value="NADH_DH_suC"/>
</dbReference>
<comment type="similarity">
    <text evidence="13">In the N-terminal section; belongs to the complex I 30 kDa subunit family.</text>
</comment>
<dbReference type="HAMAP" id="MF_01359">
    <property type="entry name" value="NDH1_NuoCD_1"/>
    <property type="match status" value="1"/>
</dbReference>
<dbReference type="Gene3D" id="1.10.645.10">
    <property type="entry name" value="Cytochrome-c3 Hydrogenase, chain B"/>
    <property type="match status" value="1"/>
</dbReference>
<evidence type="ECO:0000313" key="16">
    <source>
        <dbReference type="EMBL" id="SCY62446.1"/>
    </source>
</evidence>
<dbReference type="AlphaFoldDB" id="A0A0P9CN34"/>
<dbReference type="PATRIC" id="fig|381306.5.peg.2798"/>
<dbReference type="NCBIfam" id="TIGR01962">
    <property type="entry name" value="NuoD"/>
    <property type="match status" value="1"/>
</dbReference>